<dbReference type="InterPro" id="IPR036388">
    <property type="entry name" value="WH-like_DNA-bd_sf"/>
</dbReference>
<accession>A0A316FPQ6</accession>
<protein>
    <submittedName>
        <fullName evidence="5">MarR family transcriptional regulator</fullName>
    </submittedName>
</protein>
<dbReference type="AlphaFoldDB" id="A0A316FPQ6"/>
<sequence>MSLKLSEHLPFRIAVLSNLMKQGSSDFFVKDTKMTGRDWRVLAIIGLQDSITPAEVSTITGMDRATVTRSIQHLEKLQLVSKKKHLSDGRSRLIAITEKGQQTYQALIPQMSRNGDAFQQVLSDGEFRLFLELIDKLQSKAIDIIKHNP</sequence>
<dbReference type="EMBL" id="QGGU01000006">
    <property type="protein sequence ID" value="PWK50761.1"/>
    <property type="molecule type" value="Genomic_DNA"/>
</dbReference>
<keyword evidence="6" id="KW-1185">Reference proteome</keyword>
<dbReference type="PRINTS" id="PR00598">
    <property type="entry name" value="HTHMARR"/>
</dbReference>
<dbReference type="Gene3D" id="1.10.10.10">
    <property type="entry name" value="Winged helix-like DNA-binding domain superfamily/Winged helix DNA-binding domain"/>
    <property type="match status" value="1"/>
</dbReference>
<dbReference type="PANTHER" id="PTHR42756">
    <property type="entry name" value="TRANSCRIPTIONAL REGULATOR, MARR"/>
    <property type="match status" value="1"/>
</dbReference>
<dbReference type="InterPro" id="IPR000835">
    <property type="entry name" value="HTH_MarR-typ"/>
</dbReference>
<dbReference type="Proteomes" id="UP000245790">
    <property type="component" value="Unassembled WGS sequence"/>
</dbReference>
<evidence type="ECO:0000259" key="4">
    <source>
        <dbReference type="PROSITE" id="PS50995"/>
    </source>
</evidence>
<evidence type="ECO:0000256" key="1">
    <source>
        <dbReference type="ARBA" id="ARBA00023015"/>
    </source>
</evidence>
<evidence type="ECO:0000313" key="6">
    <source>
        <dbReference type="Proteomes" id="UP000245790"/>
    </source>
</evidence>
<proteinExistence type="predicted"/>
<name>A0A316FPQ6_9GAMM</name>
<dbReference type="PANTHER" id="PTHR42756:SF1">
    <property type="entry name" value="TRANSCRIPTIONAL REPRESSOR OF EMRAB OPERON"/>
    <property type="match status" value="1"/>
</dbReference>
<dbReference type="GO" id="GO:0003700">
    <property type="term" value="F:DNA-binding transcription factor activity"/>
    <property type="evidence" value="ECO:0007669"/>
    <property type="project" value="InterPro"/>
</dbReference>
<dbReference type="RefSeq" id="WP_109763429.1">
    <property type="nucleotide sequence ID" value="NZ_QGGU01000006.1"/>
</dbReference>
<dbReference type="SUPFAM" id="SSF46785">
    <property type="entry name" value="Winged helix' DNA-binding domain"/>
    <property type="match status" value="1"/>
</dbReference>
<evidence type="ECO:0000256" key="2">
    <source>
        <dbReference type="ARBA" id="ARBA00023125"/>
    </source>
</evidence>
<gene>
    <name evidence="5" type="ORF">C8D97_10648</name>
</gene>
<keyword evidence="1" id="KW-0805">Transcription regulation</keyword>
<organism evidence="5 6">
    <name type="scientific">Pleionea mediterranea</name>
    <dbReference type="NCBI Taxonomy" id="523701"/>
    <lineage>
        <taxon>Bacteria</taxon>
        <taxon>Pseudomonadati</taxon>
        <taxon>Pseudomonadota</taxon>
        <taxon>Gammaproteobacteria</taxon>
        <taxon>Oceanospirillales</taxon>
        <taxon>Pleioneaceae</taxon>
        <taxon>Pleionea</taxon>
    </lineage>
</organism>
<dbReference type="InterPro" id="IPR036390">
    <property type="entry name" value="WH_DNA-bd_sf"/>
</dbReference>
<feature type="domain" description="HTH marR-type" evidence="4">
    <location>
        <begin position="1"/>
        <end position="139"/>
    </location>
</feature>
<comment type="caution">
    <text evidence="5">The sequence shown here is derived from an EMBL/GenBank/DDBJ whole genome shotgun (WGS) entry which is preliminary data.</text>
</comment>
<reference evidence="5 6" key="1">
    <citation type="submission" date="2018-05" db="EMBL/GenBank/DDBJ databases">
        <title>Genomic Encyclopedia of Type Strains, Phase IV (KMG-IV): sequencing the most valuable type-strain genomes for metagenomic binning, comparative biology and taxonomic classification.</title>
        <authorList>
            <person name="Goeker M."/>
        </authorList>
    </citation>
    <scope>NUCLEOTIDE SEQUENCE [LARGE SCALE GENOMIC DNA]</scope>
    <source>
        <strain evidence="5 6">DSM 25350</strain>
    </source>
</reference>
<keyword evidence="3" id="KW-0804">Transcription</keyword>
<dbReference type="OrthoDB" id="6195363at2"/>
<dbReference type="Pfam" id="PF12802">
    <property type="entry name" value="MarR_2"/>
    <property type="match status" value="1"/>
</dbReference>
<dbReference type="SMART" id="SM00347">
    <property type="entry name" value="HTH_MARR"/>
    <property type="match status" value="1"/>
</dbReference>
<evidence type="ECO:0000256" key="3">
    <source>
        <dbReference type="ARBA" id="ARBA00023163"/>
    </source>
</evidence>
<dbReference type="PROSITE" id="PS50995">
    <property type="entry name" value="HTH_MARR_2"/>
    <property type="match status" value="1"/>
</dbReference>
<dbReference type="GO" id="GO:0003677">
    <property type="term" value="F:DNA binding"/>
    <property type="evidence" value="ECO:0007669"/>
    <property type="project" value="UniProtKB-KW"/>
</dbReference>
<evidence type="ECO:0000313" key="5">
    <source>
        <dbReference type="EMBL" id="PWK50761.1"/>
    </source>
</evidence>
<keyword evidence="2" id="KW-0238">DNA-binding</keyword>